<evidence type="ECO:0000313" key="1">
    <source>
        <dbReference type="EMBL" id="CAF1454455.1"/>
    </source>
</evidence>
<gene>
    <name evidence="2" type="ORF">GPM918_LOCUS42985</name>
    <name evidence="1" type="ORF">OVA965_LOCUS34972</name>
    <name evidence="4" type="ORF">SRO942_LOCUS44359</name>
    <name evidence="3" type="ORF">TMI583_LOCUS35924</name>
</gene>
<dbReference type="EMBL" id="CAJNOQ010037713">
    <property type="protein sequence ID" value="CAF1609332.1"/>
    <property type="molecule type" value="Genomic_DNA"/>
</dbReference>
<accession>A0A816BFN1</accession>
<evidence type="ECO:0000313" key="2">
    <source>
        <dbReference type="EMBL" id="CAF1609332.1"/>
    </source>
</evidence>
<evidence type="ECO:0000313" key="4">
    <source>
        <dbReference type="EMBL" id="CAF4491573.1"/>
    </source>
</evidence>
<organism evidence="2 5">
    <name type="scientific">Didymodactylos carnosus</name>
    <dbReference type="NCBI Taxonomy" id="1234261"/>
    <lineage>
        <taxon>Eukaryota</taxon>
        <taxon>Metazoa</taxon>
        <taxon>Spiralia</taxon>
        <taxon>Gnathifera</taxon>
        <taxon>Rotifera</taxon>
        <taxon>Eurotatoria</taxon>
        <taxon>Bdelloidea</taxon>
        <taxon>Philodinida</taxon>
        <taxon>Philodinidae</taxon>
        <taxon>Didymodactylos</taxon>
    </lineage>
</organism>
<dbReference type="EMBL" id="CAJNOK010029958">
    <property type="protein sequence ID" value="CAF1454455.1"/>
    <property type="molecule type" value="Genomic_DNA"/>
</dbReference>
<dbReference type="EMBL" id="CAJOBC010104414">
    <property type="protein sequence ID" value="CAF4491573.1"/>
    <property type="molecule type" value="Genomic_DNA"/>
</dbReference>
<reference evidence="2" key="1">
    <citation type="submission" date="2021-02" db="EMBL/GenBank/DDBJ databases">
        <authorList>
            <person name="Nowell W R."/>
        </authorList>
    </citation>
    <scope>NUCLEOTIDE SEQUENCE</scope>
</reference>
<evidence type="ECO:0000313" key="5">
    <source>
        <dbReference type="Proteomes" id="UP000663829"/>
    </source>
</evidence>
<dbReference type="Proteomes" id="UP000677228">
    <property type="component" value="Unassembled WGS sequence"/>
</dbReference>
<dbReference type="Proteomes" id="UP000682733">
    <property type="component" value="Unassembled WGS sequence"/>
</dbReference>
<dbReference type="Proteomes" id="UP000681722">
    <property type="component" value="Unassembled WGS sequence"/>
</dbReference>
<proteinExistence type="predicted"/>
<evidence type="ECO:0000313" key="3">
    <source>
        <dbReference type="EMBL" id="CAF4248655.1"/>
    </source>
</evidence>
<dbReference type="Proteomes" id="UP000663829">
    <property type="component" value="Unassembled WGS sequence"/>
</dbReference>
<dbReference type="EMBL" id="CAJOBA010051806">
    <property type="protein sequence ID" value="CAF4248655.1"/>
    <property type="molecule type" value="Genomic_DNA"/>
</dbReference>
<keyword evidence="5" id="KW-1185">Reference proteome</keyword>
<sequence>MIKIFPIASLRTYKQIFPTPTETTMYVTEATSLNDKKEESLFLTSQSYRSAGSSKRKRLVDSQIFDELPLEKANELEEEAIGHLERFPR</sequence>
<protein>
    <submittedName>
        <fullName evidence="2">Uncharacterized protein</fullName>
    </submittedName>
</protein>
<comment type="caution">
    <text evidence="2">The sequence shown here is derived from an EMBL/GenBank/DDBJ whole genome shotgun (WGS) entry which is preliminary data.</text>
</comment>
<name>A0A816BFN1_9BILA</name>
<dbReference type="AlphaFoldDB" id="A0A816BFN1"/>